<feature type="region of interest" description="Disordered" evidence="1">
    <location>
        <begin position="20"/>
        <end position="48"/>
    </location>
</feature>
<gene>
    <name evidence="2" type="ORF">CRG98_025993</name>
</gene>
<accession>A0A2I0JBL3</accession>
<proteinExistence type="predicted"/>
<evidence type="ECO:0000313" key="3">
    <source>
        <dbReference type="Proteomes" id="UP000233551"/>
    </source>
</evidence>
<dbReference type="Proteomes" id="UP000233551">
    <property type="component" value="Unassembled WGS sequence"/>
</dbReference>
<keyword evidence="3" id="KW-1185">Reference proteome</keyword>
<organism evidence="2 3">
    <name type="scientific">Punica granatum</name>
    <name type="common">Pomegranate</name>
    <dbReference type="NCBI Taxonomy" id="22663"/>
    <lineage>
        <taxon>Eukaryota</taxon>
        <taxon>Viridiplantae</taxon>
        <taxon>Streptophyta</taxon>
        <taxon>Embryophyta</taxon>
        <taxon>Tracheophyta</taxon>
        <taxon>Spermatophyta</taxon>
        <taxon>Magnoliopsida</taxon>
        <taxon>eudicotyledons</taxon>
        <taxon>Gunneridae</taxon>
        <taxon>Pentapetalae</taxon>
        <taxon>rosids</taxon>
        <taxon>malvids</taxon>
        <taxon>Myrtales</taxon>
        <taxon>Lythraceae</taxon>
        <taxon>Punica</taxon>
    </lineage>
</organism>
<reference evidence="2 3" key="1">
    <citation type="submission" date="2017-11" db="EMBL/GenBank/DDBJ databases">
        <title>De-novo sequencing of pomegranate (Punica granatum L.) genome.</title>
        <authorList>
            <person name="Akparov Z."/>
            <person name="Amiraslanov A."/>
            <person name="Hajiyeva S."/>
            <person name="Abbasov M."/>
            <person name="Kaur K."/>
            <person name="Hamwieh A."/>
            <person name="Solovyev V."/>
            <person name="Salamov A."/>
            <person name="Braich B."/>
            <person name="Kosarev P."/>
            <person name="Mahmoud A."/>
            <person name="Hajiyev E."/>
            <person name="Babayeva S."/>
            <person name="Izzatullayeva V."/>
            <person name="Mammadov A."/>
            <person name="Mammadov A."/>
            <person name="Sharifova S."/>
            <person name="Ojaghi J."/>
            <person name="Eynullazada K."/>
            <person name="Bayramov B."/>
            <person name="Abdulazimova A."/>
            <person name="Shahmuradov I."/>
        </authorList>
    </citation>
    <scope>NUCLEOTIDE SEQUENCE [LARGE SCALE GENOMIC DNA]</scope>
    <source>
        <strain evidence="3">cv. AG2017</strain>
        <tissue evidence="2">Leaf</tissue>
    </source>
</reference>
<dbReference type="EMBL" id="PGOL01001846">
    <property type="protein sequence ID" value="PKI53625.1"/>
    <property type="molecule type" value="Genomic_DNA"/>
</dbReference>
<evidence type="ECO:0000313" key="2">
    <source>
        <dbReference type="EMBL" id="PKI53625.1"/>
    </source>
</evidence>
<dbReference type="AlphaFoldDB" id="A0A2I0JBL3"/>
<comment type="caution">
    <text evidence="2">The sequence shown here is derived from an EMBL/GenBank/DDBJ whole genome shotgun (WGS) entry which is preliminary data.</text>
</comment>
<protein>
    <submittedName>
        <fullName evidence="2">Uncharacterized protein</fullName>
    </submittedName>
</protein>
<evidence type="ECO:0000256" key="1">
    <source>
        <dbReference type="SAM" id="MobiDB-lite"/>
    </source>
</evidence>
<sequence length="111" mass="11824">MGSSLSHRFAPSSIYVEDNSNECVNRGKPSSKSRGSGPTGPTDSKRVKSTLKAAVGPVELSGDCLTAIHTPVPSCLPHRHYSEQGSDSGLDVYRVLDLVIDDLGRWTPSKA</sequence>
<feature type="compositionally biased region" description="Low complexity" evidence="1">
    <location>
        <begin position="26"/>
        <end position="42"/>
    </location>
</feature>
<name>A0A2I0JBL3_PUNGR</name>